<reference evidence="1" key="1">
    <citation type="journal article" date="2014" name="Nat. Commun.">
        <title>The tobacco genome sequence and its comparison with those of tomato and potato.</title>
        <authorList>
            <person name="Sierro N."/>
            <person name="Battey J.N."/>
            <person name="Ouadi S."/>
            <person name="Bakaher N."/>
            <person name="Bovet L."/>
            <person name="Willig A."/>
            <person name="Goepfert S."/>
            <person name="Peitsch M.C."/>
            <person name="Ivanov N.V."/>
        </authorList>
    </citation>
    <scope>NUCLEOTIDE SEQUENCE [LARGE SCALE GENOMIC DNA]</scope>
</reference>
<name>A0AC58RVD2_TOBAC</name>
<evidence type="ECO:0000313" key="1">
    <source>
        <dbReference type="Proteomes" id="UP000790787"/>
    </source>
</evidence>
<gene>
    <name evidence="2" type="primary">LOC142163259</name>
</gene>
<dbReference type="Proteomes" id="UP000790787">
    <property type="component" value="Chromosome 8"/>
</dbReference>
<dbReference type="RefSeq" id="XP_075076630.1">
    <property type="nucleotide sequence ID" value="XM_075220529.1"/>
</dbReference>
<keyword evidence="1" id="KW-1185">Reference proteome</keyword>
<organism evidence="1 2">
    <name type="scientific">Nicotiana tabacum</name>
    <name type="common">Common tobacco</name>
    <dbReference type="NCBI Taxonomy" id="4097"/>
    <lineage>
        <taxon>Eukaryota</taxon>
        <taxon>Viridiplantae</taxon>
        <taxon>Streptophyta</taxon>
        <taxon>Embryophyta</taxon>
        <taxon>Tracheophyta</taxon>
        <taxon>Spermatophyta</taxon>
        <taxon>Magnoliopsida</taxon>
        <taxon>eudicotyledons</taxon>
        <taxon>Gunneridae</taxon>
        <taxon>Pentapetalae</taxon>
        <taxon>asterids</taxon>
        <taxon>lamiids</taxon>
        <taxon>Solanales</taxon>
        <taxon>Solanaceae</taxon>
        <taxon>Nicotianoideae</taxon>
        <taxon>Nicotianeae</taxon>
        <taxon>Nicotiana</taxon>
    </lineage>
</organism>
<evidence type="ECO:0000313" key="2">
    <source>
        <dbReference type="RefSeq" id="XP_075076630.1"/>
    </source>
</evidence>
<protein>
    <submittedName>
        <fullName evidence="2">Uncharacterized protein LOC142163259</fullName>
    </submittedName>
</protein>
<accession>A0AC58RVD2</accession>
<sequence length="121" mass="13846">MAYAIPMGQGTNNLAEAEALLFGLKWCVQQEYGLIIGKIDSLLLHNCIQGKWSTPWRINRVVMKVQTLVEQKGLIIKHCFREANQVADKIASLSHQLEEVYIFTYFDTLPRQVKGLLNVER</sequence>
<reference evidence="2" key="2">
    <citation type="submission" date="2025-08" db="UniProtKB">
        <authorList>
            <consortium name="RefSeq"/>
        </authorList>
    </citation>
    <scope>IDENTIFICATION</scope>
    <source>
        <tissue evidence="2">Leaf</tissue>
    </source>
</reference>
<proteinExistence type="predicted"/>